<feature type="compositionally biased region" description="Polar residues" evidence="1">
    <location>
        <begin position="1216"/>
        <end position="1226"/>
    </location>
</feature>
<feature type="region of interest" description="Disordered" evidence="1">
    <location>
        <begin position="877"/>
        <end position="902"/>
    </location>
</feature>
<feature type="compositionally biased region" description="Low complexity" evidence="1">
    <location>
        <begin position="1367"/>
        <end position="1393"/>
    </location>
</feature>
<feature type="compositionally biased region" description="Basic and acidic residues" evidence="1">
    <location>
        <begin position="1095"/>
        <end position="1113"/>
    </location>
</feature>
<dbReference type="EMBL" id="LT615267">
    <property type="protein sequence ID" value="SCO74015.1"/>
    <property type="molecule type" value="Genomic_DNA"/>
</dbReference>
<evidence type="ECO:0000256" key="1">
    <source>
        <dbReference type="SAM" id="MobiDB-lite"/>
    </source>
</evidence>
<dbReference type="VEuPathDB" id="PlasmoDB:PVW1_120031700"/>
<feature type="compositionally biased region" description="Basic and acidic residues" evidence="1">
    <location>
        <begin position="832"/>
        <end position="857"/>
    </location>
</feature>
<accession>A0A1G4HGG8</accession>
<feature type="compositionally biased region" description="Gly residues" evidence="1">
    <location>
        <begin position="1031"/>
        <end position="1040"/>
    </location>
</feature>
<feature type="compositionally biased region" description="Polar residues" evidence="1">
    <location>
        <begin position="1003"/>
        <end position="1020"/>
    </location>
</feature>
<gene>
    <name evidence="2" type="ORF">PVC01_120020900</name>
</gene>
<feature type="region of interest" description="Disordered" evidence="1">
    <location>
        <begin position="383"/>
        <end position="409"/>
    </location>
</feature>
<sequence>MIHSNSLSKMNGLKNQMVPVMLEMQTAQVTPVKGTNNSAQLRVGKADFNSIYLDILNIHDSIVNHLQTIVIHVYSLVEKSLRFSRGDSSKELHTGGGPHRSASNANPSCANITNDEHSDSAGGGGAPSSSGAIRTGEKQPFTEVDRNAHVKIEPEEGNSRGSSEHANVGHRKMPNNQMDTLADSSETRMMDPTDEGRTNQSVSTHIRGEYHEGEENTPSINTAKELKCTNELAKMICNYDAPVELIINQIESKKNKCEKTHGENPHKGNNPNVEEVIKENKLNLRKHIVLLELLKHVMVHSSNATVDLNRDQMGSAQMGGNNDTHRLKKNWDFLKRRVNPDESICCDYNFCNANFSGINIGDLNIISYYMDLLSPFNKFHGERRGGDSQLGESSLGGEADGEEAGDADGDIYEDTAEHAQLTLVRKKLDDIALNYDYLVEDILKNNNVNGFNESYLYGWKDKILQGGDAERASGILPSDLKSQPNGDVHSGRYVGGASIGSGTVLSRHTPYSHFAHTVEGVGELPNEHFLRSVNPFPGGNSQEGEVPNWGPPSGSITGMASVALRPGRNNPIGGKAVHHNGFVPKGCTFADGGGALHQGGNRISDEGRRGDGRNPYDNLLCEKAQSYNPPYNVSGSTSNQVSSTDTNYPHAIWMNQISKEHGENSNEPITDDTVMKHDHYSAPTMLRQESNLMPQDRYNQIGNDHYGEHYKGGYASAKNGFSSYLGNFKNGIKMEGKKEHFLGGSEITTCTGQNYSNDTNSGDLWGGHPVGALHAEGRGHLGEAKRSENEGDNPPSWESSHRANNTNDANDANYLHLAHARSGSREARRHHGGDTRRDTETTHARVRSNKHDGSHYANDKHFFSATAVFDDGAHARGFNAKRGNPPSGGASKGTPFDGRFSVHMEGGQMEGEQMENASPNRDNDSSVRKMPTSSFVEMHHKSGDDSLDTQFCTYLPRSNSLNSYNRPSCFSSYAQHLRGGLPSWDPQNYNSLTDGGTNYGSYKNRQCNDGSSGRCNNNTDGRGSNNSGGYSHSGGGGNKGVGRSNDSGSNDNDGDDDENGEHRQRGRRDYYDEKEDEEEEEDENEHQNGHQNGHQNEHQKDGRGKGHPADHPNQHTLPDGTEKPTNNQFHMNTNDGCEREQHNGANQSNSESRAGDPNAHSQGNERGESFLEDHQLIESAMNEAKFERHGNSSGAPNRLSVDGARSQLGRSHRGRQPSQANQPSQTNLPNQANMPNLPNLPNLPDGTPLGSSCTFIPFGGQVSFQDPSNYGPYGGFENFGNYVSYSNFGDRSYGSYTNCGTFSNSSGVQPRRVDRAVARSALTHSGVETPEGRSRVLPPDELRIRSGAGGAGGPMGANNQVQLHNQMSSPMSRPMSSPMSRPMSSHMSSHMSSQLNSQLNNELYRPHRDAQNNAGERNRPKCKPSMVKVGEKNESMGHDFINFTNSAYVDIHKIIQNDDLLKNELTGLEESLQLANAASKGSKKNTAKYNSNELEILMMYDSCKNMLKSCSMLRNEEMKNAGAEADADEYLLNETCIPANVLTNSEMMSDSLNADIEKIIDIMSTSKVKGGAIHYGGTAERGGRYPPPLCCRRPLRRISPPPSRTLLITSLYFTLYHFTALHSILLYFLFPLLCLTDMQAKGKDKKRKLSSIGCPPNDRAFPNGEKNPEHGGDKSSSKKMPRSSEDKRKKYQKMDIRTLNKSVQKNKEVCKNCYIHYDNSKSSYILTFINRKQKKQRKLFPVNPNEKDEAYVIQIMNYIEKLKDQEKIFGISKNDEMGALQRGEPANLHRSEGGKNAADRRSYEKDQRVQEKHMVSEPYGEANLPKKNEMCPTNLNLLNKKMNNFLSGINDQLYMDPSMNFIPEHLPFIPNVGGNPNMGHVNIYDDVNAPSGVDYVNFNLLNEGHSFENMHLMNQCSGSVQNVNPFFKLHSKKGDFSARGNDQYVGGEGAHGGVPTDMNSNMNNNSNNTSCRNVGSGMSSLAGRRGNRRAGQVGGGSHTGGGHNGSGHNGSGHNRSSHNGGNRSSNSPFAPNTYESAMMHQAMKNAMYPCESNQAMSHQKGPSSANPTNANDEFGPMNMFTNASFPNYNQGNMPNSCESEMMHHYNSVMNDYGDSMLVESNYDSDRVTAGGRTMQHNE</sequence>
<feature type="compositionally biased region" description="Polar residues" evidence="1">
    <location>
        <begin position="1123"/>
        <end position="1135"/>
    </location>
</feature>
<feature type="compositionally biased region" description="Acidic residues" evidence="1">
    <location>
        <begin position="1072"/>
        <end position="1084"/>
    </location>
</feature>
<reference evidence="2 3" key="1">
    <citation type="submission" date="2016-07" db="EMBL/GenBank/DDBJ databases">
        <authorList>
            <consortium name="Pathogen Informatics"/>
        </authorList>
    </citation>
    <scope>NUCLEOTIDE SEQUENCE [LARGE SCALE GENOMIC DNA]</scope>
</reference>
<dbReference type="VEuPathDB" id="PlasmoDB:PVX_082810"/>
<evidence type="ECO:0000313" key="2">
    <source>
        <dbReference type="EMBL" id="SCO74015.1"/>
    </source>
</evidence>
<feature type="compositionally biased region" description="Low complexity" evidence="1">
    <location>
        <begin position="1041"/>
        <end position="1051"/>
    </location>
</feature>
<feature type="region of interest" description="Disordered" evidence="1">
    <location>
        <begin position="1185"/>
        <end position="1248"/>
    </location>
</feature>
<dbReference type="VEuPathDB" id="PlasmoDB:PVP01_1217200"/>
<name>A0A1G4HGG8_PLAVI</name>
<feature type="region of interest" description="Disordered" evidence="1">
    <location>
        <begin position="1326"/>
        <end position="1398"/>
    </location>
</feature>
<feature type="region of interest" description="Disordered" evidence="1">
    <location>
        <begin position="1938"/>
        <end position="2032"/>
    </location>
</feature>
<feature type="compositionally biased region" description="Basic and acidic residues" evidence="1">
    <location>
        <begin position="1787"/>
        <end position="1813"/>
    </location>
</feature>
<feature type="compositionally biased region" description="Basic and acidic residues" evidence="1">
    <location>
        <begin position="1666"/>
        <end position="1695"/>
    </location>
</feature>
<proteinExistence type="predicted"/>
<feature type="region of interest" description="Disordered" evidence="1">
    <location>
        <begin position="782"/>
        <end position="857"/>
    </location>
</feature>
<feature type="compositionally biased region" description="Polar residues" evidence="1">
    <location>
        <begin position="1969"/>
        <end position="1979"/>
    </location>
</feature>
<feature type="compositionally biased region" description="Low complexity" evidence="1">
    <location>
        <begin position="803"/>
        <end position="813"/>
    </location>
</feature>
<feature type="compositionally biased region" description="Low complexity" evidence="1">
    <location>
        <begin position="1227"/>
        <end position="1248"/>
    </location>
</feature>
<feature type="compositionally biased region" description="Polar residues" evidence="1">
    <location>
        <begin position="101"/>
        <end position="113"/>
    </location>
</feature>
<feature type="region of interest" description="Disordered" evidence="1">
    <location>
        <begin position="909"/>
        <end position="928"/>
    </location>
</feature>
<feature type="compositionally biased region" description="Polar residues" evidence="1">
    <location>
        <begin position="1143"/>
        <end position="1152"/>
    </location>
</feature>
<feature type="compositionally biased region" description="Low complexity" evidence="1">
    <location>
        <begin position="2011"/>
        <end position="2027"/>
    </location>
</feature>
<organism evidence="2 3">
    <name type="scientific">Plasmodium vivax</name>
    <name type="common">malaria parasite P. vivax</name>
    <dbReference type="NCBI Taxonomy" id="5855"/>
    <lineage>
        <taxon>Eukaryota</taxon>
        <taxon>Sar</taxon>
        <taxon>Alveolata</taxon>
        <taxon>Apicomplexa</taxon>
        <taxon>Aconoidasida</taxon>
        <taxon>Haemosporida</taxon>
        <taxon>Plasmodiidae</taxon>
        <taxon>Plasmodium</taxon>
        <taxon>Plasmodium (Plasmodium)</taxon>
    </lineage>
</organism>
<feature type="compositionally biased region" description="Acidic residues" evidence="1">
    <location>
        <begin position="399"/>
        <end position="409"/>
    </location>
</feature>
<feature type="region of interest" description="Disordered" evidence="1">
    <location>
        <begin position="1782"/>
        <end position="1813"/>
    </location>
</feature>
<feature type="compositionally biased region" description="Basic and acidic residues" evidence="1">
    <location>
        <begin position="1060"/>
        <end position="1071"/>
    </location>
</feature>
<feature type="region of interest" description="Disordered" evidence="1">
    <location>
        <begin position="87"/>
        <end position="179"/>
    </location>
</feature>
<feature type="compositionally biased region" description="Low complexity" evidence="1">
    <location>
        <begin position="1021"/>
        <end position="1030"/>
    </location>
</feature>
<evidence type="ECO:0000313" key="3">
    <source>
        <dbReference type="Proteomes" id="UP000305196"/>
    </source>
</evidence>
<feature type="compositionally biased region" description="Basic and acidic residues" evidence="1">
    <location>
        <begin position="143"/>
        <end position="158"/>
    </location>
</feature>
<feature type="compositionally biased region" description="Gly residues" evidence="1">
    <location>
        <begin position="1992"/>
        <end position="2010"/>
    </location>
</feature>
<dbReference type="VEuPathDB" id="PlasmoDB:PVPAM_120021700"/>
<feature type="region of interest" description="Disordered" evidence="1">
    <location>
        <begin position="1003"/>
        <end position="1168"/>
    </location>
</feature>
<feature type="compositionally biased region" description="Basic and acidic residues" evidence="1">
    <location>
        <begin position="1330"/>
        <end position="1344"/>
    </location>
</feature>
<dbReference type="Proteomes" id="UP000305196">
    <property type="component" value="Chromosome 12"/>
</dbReference>
<feature type="compositionally biased region" description="Low complexity" evidence="1">
    <location>
        <begin position="1958"/>
        <end position="1968"/>
    </location>
</feature>
<feature type="region of interest" description="Disordered" evidence="1">
    <location>
        <begin position="1645"/>
        <end position="1695"/>
    </location>
</feature>
<protein>
    <submittedName>
        <fullName evidence="2">Uncharacterized protein</fullName>
    </submittedName>
</protein>